<evidence type="ECO:0000313" key="1">
    <source>
        <dbReference type="EMBL" id="CAK7217197.1"/>
    </source>
</evidence>
<protein>
    <submittedName>
        <fullName evidence="1">Uncharacterized protein</fullName>
    </submittedName>
</protein>
<evidence type="ECO:0000313" key="2">
    <source>
        <dbReference type="Proteomes" id="UP001642482"/>
    </source>
</evidence>
<organism evidence="1 2">
    <name type="scientific">Sporothrix eucalyptigena</name>
    <dbReference type="NCBI Taxonomy" id="1812306"/>
    <lineage>
        <taxon>Eukaryota</taxon>
        <taxon>Fungi</taxon>
        <taxon>Dikarya</taxon>
        <taxon>Ascomycota</taxon>
        <taxon>Pezizomycotina</taxon>
        <taxon>Sordariomycetes</taxon>
        <taxon>Sordariomycetidae</taxon>
        <taxon>Ophiostomatales</taxon>
        <taxon>Ophiostomataceae</taxon>
        <taxon>Sporothrix</taxon>
    </lineage>
</organism>
<accession>A0ABP0BC48</accession>
<gene>
    <name evidence="1" type="ORF">SEUCBS140593_003125</name>
</gene>
<name>A0ABP0BC48_9PEZI</name>
<proteinExistence type="predicted"/>
<comment type="caution">
    <text evidence="1">The sequence shown here is derived from an EMBL/GenBank/DDBJ whole genome shotgun (WGS) entry which is preliminary data.</text>
</comment>
<sequence length="76" mass="8458">MVLSAQSDSKYRCLTADAALILWTVFIEKVHPLAMVVHAPTVKRQLFPDTYRAYLGPLDSLGDPSSLHALWLAIYA</sequence>
<reference evidence="1 2" key="1">
    <citation type="submission" date="2024-01" db="EMBL/GenBank/DDBJ databases">
        <authorList>
            <person name="Allen C."/>
            <person name="Tagirdzhanova G."/>
        </authorList>
    </citation>
    <scope>NUCLEOTIDE SEQUENCE [LARGE SCALE GENOMIC DNA]</scope>
</reference>
<dbReference type="EMBL" id="CAWUHD010000023">
    <property type="protein sequence ID" value="CAK7217197.1"/>
    <property type="molecule type" value="Genomic_DNA"/>
</dbReference>
<dbReference type="Proteomes" id="UP001642482">
    <property type="component" value="Unassembled WGS sequence"/>
</dbReference>
<keyword evidence="2" id="KW-1185">Reference proteome</keyword>